<accession>A0A6J4MCK1</accession>
<dbReference type="AlphaFoldDB" id="A0A6J4MCK1"/>
<feature type="non-terminal residue" evidence="2">
    <location>
        <position position="1"/>
    </location>
</feature>
<name>A0A6J4MCK1_9BACT</name>
<reference evidence="2" key="1">
    <citation type="submission" date="2020-02" db="EMBL/GenBank/DDBJ databases">
        <authorList>
            <person name="Meier V. D."/>
        </authorList>
    </citation>
    <scope>NUCLEOTIDE SEQUENCE</scope>
    <source>
        <strain evidence="2">AVDCRST_MAG89</strain>
    </source>
</reference>
<protein>
    <submittedName>
        <fullName evidence="2">Uncharacterized protein</fullName>
    </submittedName>
</protein>
<evidence type="ECO:0000256" key="1">
    <source>
        <dbReference type="SAM" id="MobiDB-lite"/>
    </source>
</evidence>
<organism evidence="2">
    <name type="scientific">uncultured Gemmatimonadota bacterium</name>
    <dbReference type="NCBI Taxonomy" id="203437"/>
    <lineage>
        <taxon>Bacteria</taxon>
        <taxon>Pseudomonadati</taxon>
        <taxon>Gemmatimonadota</taxon>
        <taxon>environmental samples</taxon>
    </lineage>
</organism>
<evidence type="ECO:0000313" key="2">
    <source>
        <dbReference type="EMBL" id="CAA9356067.1"/>
    </source>
</evidence>
<feature type="non-terminal residue" evidence="2">
    <location>
        <position position="29"/>
    </location>
</feature>
<feature type="region of interest" description="Disordered" evidence="1">
    <location>
        <begin position="1"/>
        <end position="29"/>
    </location>
</feature>
<sequence length="29" mass="2817">CPGSTCASPPPRCSPWPPARTSAGPAAPP</sequence>
<dbReference type="EMBL" id="CADCTV010000719">
    <property type="protein sequence ID" value="CAA9356067.1"/>
    <property type="molecule type" value="Genomic_DNA"/>
</dbReference>
<proteinExistence type="predicted"/>
<feature type="compositionally biased region" description="Pro residues" evidence="1">
    <location>
        <begin position="8"/>
        <end position="18"/>
    </location>
</feature>
<gene>
    <name evidence="2" type="ORF">AVDCRST_MAG89-3443</name>
</gene>